<dbReference type="EMBL" id="JAODUP010000291">
    <property type="protein sequence ID" value="KAK2153603.1"/>
    <property type="molecule type" value="Genomic_DNA"/>
</dbReference>
<keyword evidence="4" id="KW-1185">Reference proteome</keyword>
<proteinExistence type="predicted"/>
<evidence type="ECO:0000256" key="2">
    <source>
        <dbReference type="SAM" id="MobiDB-lite"/>
    </source>
</evidence>
<reference evidence="3" key="1">
    <citation type="journal article" date="2023" name="Mol. Biol. Evol.">
        <title>Third-Generation Sequencing Reveals the Adaptive Role of the Epigenome in Three Deep-Sea Polychaetes.</title>
        <authorList>
            <person name="Perez M."/>
            <person name="Aroh O."/>
            <person name="Sun Y."/>
            <person name="Lan Y."/>
            <person name="Juniper S.K."/>
            <person name="Young C.R."/>
            <person name="Angers B."/>
            <person name="Qian P.Y."/>
        </authorList>
    </citation>
    <scope>NUCLEOTIDE SEQUENCE</scope>
    <source>
        <strain evidence="3">P08H-3</strain>
    </source>
</reference>
<feature type="compositionally biased region" description="Polar residues" evidence="2">
    <location>
        <begin position="748"/>
        <end position="776"/>
    </location>
</feature>
<evidence type="ECO:0000256" key="1">
    <source>
        <dbReference type="SAM" id="Coils"/>
    </source>
</evidence>
<feature type="region of interest" description="Disordered" evidence="2">
    <location>
        <begin position="1057"/>
        <end position="1082"/>
    </location>
</feature>
<gene>
    <name evidence="3" type="ORF">LSH36_291g02053</name>
</gene>
<accession>A0AAD9JI34</accession>
<feature type="compositionally biased region" description="Basic and acidic residues" evidence="2">
    <location>
        <begin position="779"/>
        <end position="833"/>
    </location>
</feature>
<name>A0AAD9JI34_9ANNE</name>
<protein>
    <submittedName>
        <fullName evidence="3">Uncharacterized protein</fullName>
    </submittedName>
</protein>
<comment type="caution">
    <text evidence="3">The sequence shown here is derived from an EMBL/GenBank/DDBJ whole genome shotgun (WGS) entry which is preliminary data.</text>
</comment>
<dbReference type="AlphaFoldDB" id="A0AAD9JI34"/>
<dbReference type="Proteomes" id="UP001208570">
    <property type="component" value="Unassembled WGS sequence"/>
</dbReference>
<feature type="region of interest" description="Disordered" evidence="2">
    <location>
        <begin position="527"/>
        <end position="587"/>
    </location>
</feature>
<feature type="compositionally biased region" description="Low complexity" evidence="2">
    <location>
        <begin position="527"/>
        <end position="536"/>
    </location>
</feature>
<keyword evidence="1" id="KW-0175">Coiled coil</keyword>
<dbReference type="PANTHER" id="PTHR22028">
    <property type="entry name" value="SFI1 SPINDLE BODY DOMAIN-CONTAINING PROTEIN-RELATED"/>
    <property type="match status" value="1"/>
</dbReference>
<evidence type="ECO:0000313" key="3">
    <source>
        <dbReference type="EMBL" id="KAK2153603.1"/>
    </source>
</evidence>
<organism evidence="3 4">
    <name type="scientific">Paralvinella palmiformis</name>
    <dbReference type="NCBI Taxonomy" id="53620"/>
    <lineage>
        <taxon>Eukaryota</taxon>
        <taxon>Metazoa</taxon>
        <taxon>Spiralia</taxon>
        <taxon>Lophotrochozoa</taxon>
        <taxon>Annelida</taxon>
        <taxon>Polychaeta</taxon>
        <taxon>Sedentaria</taxon>
        <taxon>Canalipalpata</taxon>
        <taxon>Terebellida</taxon>
        <taxon>Terebelliformia</taxon>
        <taxon>Alvinellidae</taxon>
        <taxon>Paralvinella</taxon>
    </lineage>
</organism>
<dbReference type="PANTHER" id="PTHR22028:SF5">
    <property type="entry name" value="COILED-COIL DOMAIN-CONTAINING PROTEIN 191"/>
    <property type="match status" value="1"/>
</dbReference>
<sequence>MQKRIWNGAKIAEFFNEWYGWSEPFKGWEWKHSCKAIDGQEEMEGMAGQVRVKRVQKISDMVMVERDWELSTVLPMYKEKVDTLECGSYWAITLLERGMEVIGEKLQEKFLQKKKALFYVFVDLEKKVEDASSKAAAVAFGKKHVPSYHSTKAAISTTVEDVHLHDAAYAEAQELLEQWVAEKVDLDDDSDFTEETWTKKTQAEIRREWDHLLDPDEERGDVIVEDVLNQPSINNDPYSILEKDDSSIVDDVMQRLLDKQVLGADVLDDLGLDYKDSNWKDPRTKMKLRHQQVKENREKRERERKKKLKELQAKKDAYFQAKQLIKKEDHFKALQKKREEEAIQKEMANIRKEMEEAKKRQREQKLREQKEREQFEHCVEEEVNQQDEELGSEEKRRHLEKEYRRQLIMERLQEMQTKEALDNLKIGKAKAMADWKLVLKTFNAWKSYTRSKHLEKEAILHETEIKILQRKRLLSEQHYRSRLMRKCFLSWQLYILGQRHKKYLNSQQDQTKNKMAAFLEAASSGRLWSSRSGGESQMSTGCTDDRSTSQKVAKLFDGNGRHMVPPGVDVSETDRTFSGRRRTNSGPHQLQAWQITRKHIQITKDDLAKVKDKNKSMEVGETSNVKMPKSRKVVTVGNYEHRHQAQQKILEMQQKQIKEQQRLIEEMQYLQKQQMLQQQLTQQQVMKQKSGWVQPGSKSTVVEQVLIPKPGEYQGDDRLTVVTDLKIEDLEGFNETDSNAVREPRVYNENTSRSDNASTASSTRTKVSSNNRNVNFLKTMEERAHQRAQLKREREEKRRQVEEARMRALQAEEEKRHKEEEEEKKGRAEAYREKKRLERQKELEKKKQLDHMKQLTDLAERQNRIIVMKYRGWLPWRHLVTMAKDSMEHARRHYENELLRKALLKWHTFVKEKLAHSKALADDMFSYILLRRCFNNWKKVGNYMIIQEERARRHFEMTLKMKIVRVWADYAMEEKMAMWKKERLAKEHNAKRVVLTVLRAWRRYPRLIREEKERQHRLEKMRKKVSSLLPDFDGVSLSQRNGLLYLQTRRYGDGVSASAGVADDEKMKHPSDMPTSRFEHGW</sequence>
<feature type="compositionally biased region" description="Basic and acidic residues" evidence="2">
    <location>
        <begin position="1063"/>
        <end position="1082"/>
    </location>
</feature>
<dbReference type="InterPro" id="IPR052270">
    <property type="entry name" value="CACF_protein"/>
</dbReference>
<evidence type="ECO:0000313" key="4">
    <source>
        <dbReference type="Proteomes" id="UP001208570"/>
    </source>
</evidence>
<feature type="coiled-coil region" evidence="1">
    <location>
        <begin position="290"/>
        <end position="374"/>
    </location>
</feature>
<feature type="region of interest" description="Disordered" evidence="2">
    <location>
        <begin position="736"/>
        <end position="833"/>
    </location>
</feature>